<dbReference type="InterPro" id="IPR023214">
    <property type="entry name" value="HAD_sf"/>
</dbReference>
<dbReference type="Proteomes" id="UP001380365">
    <property type="component" value="Unassembled WGS sequence"/>
</dbReference>
<evidence type="ECO:0000256" key="3">
    <source>
        <dbReference type="SAM" id="SignalP"/>
    </source>
</evidence>
<feature type="region of interest" description="Disordered" evidence="2">
    <location>
        <begin position="45"/>
        <end position="96"/>
    </location>
</feature>
<dbReference type="Gene3D" id="3.40.50.1000">
    <property type="entry name" value="HAD superfamily/HAD-like"/>
    <property type="match status" value="1"/>
</dbReference>
<proteinExistence type="predicted"/>
<feature type="signal peptide" evidence="3">
    <location>
        <begin position="1"/>
        <end position="28"/>
    </location>
</feature>
<reference evidence="4 5" key="1">
    <citation type="submission" date="2023-12" db="EMBL/GenBank/DDBJ databases">
        <title>Gut-associated functions are favored during microbiome assembly across C. elegans life.</title>
        <authorList>
            <person name="Zimmermann J."/>
        </authorList>
    </citation>
    <scope>NUCLEOTIDE SEQUENCE [LARGE SCALE GENOMIC DNA]</scope>
    <source>
        <strain evidence="4 5">JUb134</strain>
    </source>
</reference>
<protein>
    <submittedName>
        <fullName evidence="4">HAD family acid phosphatase</fullName>
    </submittedName>
</protein>
<comment type="caution">
    <text evidence="4">The sequence shown here is derived from an EMBL/GenBank/DDBJ whole genome shotgun (WGS) entry which is preliminary data.</text>
</comment>
<sequence>MMTLRTGQRLAFAGISATALLLPGCVAAVPVGAAAVIGKNVVFPGGGEDEKAEDAEKAARKQARELEREQRRQAKREAKRREQAEEEAIPPALQATGAPTRPAMAAAGAVPAGMQYLYGSGEAAALSSQAYRALAQHVRASADYRQAGIEVASVVLAPGSSLASPHFVECGAKPLAIVLDIDETVLLNLGYEADEAARGLSYDDARWRRWEATGAGKVDPVPGAVEAISAARRAGVAVVYISNRTAANAPATARALEGAGLGKAVPGETLLLKEEGAGSGKDARRAQVAETHCVVALVGDQLGDFSDLFSGPGMTPAARRAAADGVQIEPLWGAGWFMLPNPVYGTGLKGGIADVFPANRRWTDPGAAAAAGVPAATPKE</sequence>
<evidence type="ECO:0000313" key="5">
    <source>
        <dbReference type="Proteomes" id="UP001380365"/>
    </source>
</evidence>
<dbReference type="EMBL" id="JBBGZA010000003">
    <property type="protein sequence ID" value="MEJ5096542.1"/>
    <property type="molecule type" value="Genomic_DNA"/>
</dbReference>
<dbReference type="InterPro" id="IPR005519">
    <property type="entry name" value="Acid_phosphat_B-like"/>
</dbReference>
<dbReference type="PANTHER" id="PTHR31284:SF10">
    <property type="entry name" value="ACID PHOSPHATASE-LIKE PROTEIN"/>
    <property type="match status" value="1"/>
</dbReference>
<dbReference type="InterPro" id="IPR006423">
    <property type="entry name" value="Lipo_e_P4"/>
</dbReference>
<feature type="compositionally biased region" description="Basic and acidic residues" evidence="2">
    <location>
        <begin position="54"/>
        <end position="83"/>
    </location>
</feature>
<evidence type="ECO:0000256" key="2">
    <source>
        <dbReference type="SAM" id="MobiDB-lite"/>
    </source>
</evidence>
<keyword evidence="5" id="KW-1185">Reference proteome</keyword>
<dbReference type="InterPro" id="IPR036412">
    <property type="entry name" value="HAD-like_sf"/>
</dbReference>
<dbReference type="SFLD" id="SFLDS00003">
    <property type="entry name" value="Haloacid_Dehalogenase"/>
    <property type="match status" value="1"/>
</dbReference>
<evidence type="ECO:0000313" key="4">
    <source>
        <dbReference type="EMBL" id="MEJ5096542.1"/>
    </source>
</evidence>
<keyword evidence="1 3" id="KW-0732">Signal</keyword>
<dbReference type="SFLD" id="SFLDG01125">
    <property type="entry name" value="C1.1:_Acid_Phosphatase_Like"/>
    <property type="match status" value="1"/>
</dbReference>
<dbReference type="Pfam" id="PF03767">
    <property type="entry name" value="Acid_phosphat_B"/>
    <property type="match status" value="1"/>
</dbReference>
<feature type="chain" id="PRO_5045098355" evidence="3">
    <location>
        <begin position="29"/>
        <end position="380"/>
    </location>
</feature>
<organism evidence="4 5">
    <name type="scientific">Sphingomonas molluscorum</name>
    <dbReference type="NCBI Taxonomy" id="418184"/>
    <lineage>
        <taxon>Bacteria</taxon>
        <taxon>Pseudomonadati</taxon>
        <taxon>Pseudomonadota</taxon>
        <taxon>Alphaproteobacteria</taxon>
        <taxon>Sphingomonadales</taxon>
        <taxon>Sphingomonadaceae</taxon>
        <taxon>Sphingomonas</taxon>
    </lineage>
</organism>
<accession>A0ABU8QAJ3</accession>
<gene>
    <name evidence="4" type="ORF">WH159_18685</name>
</gene>
<dbReference type="PANTHER" id="PTHR31284">
    <property type="entry name" value="ACID PHOSPHATASE-LIKE PROTEIN"/>
    <property type="match status" value="1"/>
</dbReference>
<dbReference type="RefSeq" id="WP_239556270.1">
    <property type="nucleotide sequence ID" value="NZ_JBBGZA010000003.1"/>
</dbReference>
<name>A0ABU8QAJ3_9SPHN</name>
<evidence type="ECO:0000256" key="1">
    <source>
        <dbReference type="ARBA" id="ARBA00022729"/>
    </source>
</evidence>
<dbReference type="SUPFAM" id="SSF56784">
    <property type="entry name" value="HAD-like"/>
    <property type="match status" value="1"/>
</dbReference>